<dbReference type="Pfam" id="PF00679">
    <property type="entry name" value="EFG_C"/>
    <property type="match status" value="1"/>
</dbReference>
<feature type="domain" description="Tr-type G" evidence="8">
    <location>
        <begin position="8"/>
        <end position="292"/>
    </location>
</feature>
<evidence type="ECO:0000313" key="10">
    <source>
        <dbReference type="Proteomes" id="UP000229030"/>
    </source>
</evidence>
<dbReference type="InterPro" id="IPR031157">
    <property type="entry name" value="G_TR_CS"/>
</dbReference>
<dbReference type="InterPro" id="IPR027417">
    <property type="entry name" value="P-loop_NTPase"/>
</dbReference>
<dbReference type="InterPro" id="IPR053905">
    <property type="entry name" value="EF-G-like_DII"/>
</dbReference>
<keyword evidence="2 6" id="KW-0547">Nucleotide-binding</keyword>
<dbReference type="InterPro" id="IPR035649">
    <property type="entry name" value="EFG_V"/>
</dbReference>
<dbReference type="CDD" id="cd03713">
    <property type="entry name" value="EFG_mtEFG_C"/>
    <property type="match status" value="1"/>
</dbReference>
<comment type="subcellular location">
    <subcellularLocation>
        <location evidence="6">Cytoplasm</location>
    </subcellularLocation>
</comment>
<dbReference type="Proteomes" id="UP000229030">
    <property type="component" value="Unassembled WGS sequence"/>
</dbReference>
<evidence type="ECO:0000256" key="4">
    <source>
        <dbReference type="ARBA" id="ARBA00022917"/>
    </source>
</evidence>
<dbReference type="NCBIfam" id="TIGR00484">
    <property type="entry name" value="EF-G"/>
    <property type="match status" value="1"/>
</dbReference>
<dbReference type="CDD" id="cd01886">
    <property type="entry name" value="EF-G"/>
    <property type="match status" value="1"/>
</dbReference>
<evidence type="ECO:0000256" key="6">
    <source>
        <dbReference type="HAMAP-Rule" id="MF_00054"/>
    </source>
</evidence>
<dbReference type="InterPro" id="IPR000640">
    <property type="entry name" value="EFG_V-like"/>
</dbReference>
<dbReference type="PRINTS" id="PR00315">
    <property type="entry name" value="ELONGATNFCT"/>
</dbReference>
<dbReference type="EMBL" id="PETV01000089">
    <property type="protein sequence ID" value="PIV46808.1"/>
    <property type="molecule type" value="Genomic_DNA"/>
</dbReference>
<dbReference type="FunFam" id="3.30.70.870:FF:000001">
    <property type="entry name" value="Elongation factor G"/>
    <property type="match status" value="1"/>
</dbReference>
<keyword evidence="3 6" id="KW-0251">Elongation factor</keyword>
<organism evidence="9 10">
    <name type="scientific">bacterium (Candidatus Gribaldobacteria) CG02_land_8_20_14_3_00_41_15</name>
    <dbReference type="NCBI Taxonomy" id="2014270"/>
    <lineage>
        <taxon>Bacteria</taxon>
        <taxon>Candidatus Gribaldobacteria</taxon>
    </lineage>
</organism>
<dbReference type="Pfam" id="PF00009">
    <property type="entry name" value="GTP_EFTU"/>
    <property type="match status" value="1"/>
</dbReference>
<dbReference type="GO" id="GO:0003924">
    <property type="term" value="F:GTPase activity"/>
    <property type="evidence" value="ECO:0007669"/>
    <property type="project" value="InterPro"/>
</dbReference>
<dbReference type="NCBIfam" id="NF009381">
    <property type="entry name" value="PRK12740.1-5"/>
    <property type="match status" value="1"/>
</dbReference>
<dbReference type="NCBIfam" id="TIGR00231">
    <property type="entry name" value="small_GTP"/>
    <property type="match status" value="1"/>
</dbReference>
<dbReference type="PANTHER" id="PTHR43261:SF1">
    <property type="entry name" value="RIBOSOME-RELEASING FACTOR 2, MITOCHONDRIAL"/>
    <property type="match status" value="1"/>
</dbReference>
<dbReference type="HAMAP" id="MF_00054_B">
    <property type="entry name" value="EF_G_EF_2_B"/>
    <property type="match status" value="1"/>
</dbReference>
<proteinExistence type="inferred from homology"/>
<dbReference type="Pfam" id="PF03764">
    <property type="entry name" value="EFG_IV"/>
    <property type="match status" value="1"/>
</dbReference>
<dbReference type="InterPro" id="IPR047872">
    <property type="entry name" value="EFG_IV"/>
</dbReference>
<feature type="binding site" evidence="6">
    <location>
        <begin position="145"/>
        <end position="148"/>
    </location>
    <ligand>
        <name>GTP</name>
        <dbReference type="ChEBI" id="CHEBI:37565"/>
    </ligand>
</feature>
<dbReference type="GO" id="GO:0003746">
    <property type="term" value="F:translation elongation factor activity"/>
    <property type="evidence" value="ECO:0007669"/>
    <property type="project" value="UniProtKB-UniRule"/>
</dbReference>
<dbReference type="AlphaFoldDB" id="A0A2M7DD79"/>
<comment type="caution">
    <text evidence="9">The sequence shown here is derived from an EMBL/GenBank/DDBJ whole genome shotgun (WGS) entry which is preliminary data.</text>
</comment>
<dbReference type="FunFam" id="3.30.230.10:FF:000003">
    <property type="entry name" value="Elongation factor G"/>
    <property type="match status" value="1"/>
</dbReference>
<feature type="binding site" evidence="6">
    <location>
        <begin position="17"/>
        <end position="24"/>
    </location>
    <ligand>
        <name>GTP</name>
        <dbReference type="ChEBI" id="CHEBI:37565"/>
    </ligand>
</feature>
<dbReference type="InterPro" id="IPR005225">
    <property type="entry name" value="Small_GTP-bd"/>
</dbReference>
<evidence type="ECO:0000256" key="7">
    <source>
        <dbReference type="NCBIfam" id="TIGR00484"/>
    </source>
</evidence>
<dbReference type="InterPro" id="IPR004540">
    <property type="entry name" value="Transl_elong_EFG/EF2"/>
</dbReference>
<accession>A0A2M7DD79</accession>
<dbReference type="GO" id="GO:0032790">
    <property type="term" value="P:ribosome disassembly"/>
    <property type="evidence" value="ECO:0007669"/>
    <property type="project" value="TreeGrafter"/>
</dbReference>
<dbReference type="PROSITE" id="PS51722">
    <property type="entry name" value="G_TR_2"/>
    <property type="match status" value="1"/>
</dbReference>
<dbReference type="GO" id="GO:0005737">
    <property type="term" value="C:cytoplasm"/>
    <property type="evidence" value="ECO:0007669"/>
    <property type="project" value="UniProtKB-SubCell"/>
</dbReference>
<dbReference type="FunFam" id="3.30.70.240:FF:000001">
    <property type="entry name" value="Elongation factor G"/>
    <property type="match status" value="1"/>
</dbReference>
<dbReference type="SUPFAM" id="SSF54211">
    <property type="entry name" value="Ribosomal protein S5 domain 2-like"/>
    <property type="match status" value="1"/>
</dbReference>
<dbReference type="SUPFAM" id="SSF50447">
    <property type="entry name" value="Translation proteins"/>
    <property type="match status" value="1"/>
</dbReference>
<sequence>MPRNYPIEKVRDIGIIAHIDAGKTTVSERVLFYTGISHKIGEVHEGDTVMDWMEQERERGITITSAATTCTWTPTELPREKANEYWLNLIDTPGHIDFTVEVQRSLRVLDGAVVVFDGVAGVEPQSETVWRQADLYKVPRICFINKIDRMGASFEKSFESILQKLTKNAVAVQLPIGEEAEMEGVIDLITQEAIYFRGEKGEQVEKKAIPENFKEKAGEWRQNMLEKVAVEDHEMLEKFLTGEEITVQEIRAVLRKSVLDYKLVPVLCGTALKNKGVQLMLDAVCYYLPSPIDLPPTKGLDLKTNEEIFRKAEDTEPFSALVFKIATDPYVGSLGYFRVYSGTLKKGSYVLNSTTGDKERIGRILRMHANDRKEIDEVFTGDIATTVGLKASFTGHTLCDPAEPILLEKFVFPEPVISIRIEPKTKADQEKLILAMKKLAEEDPTFRIKEDQETGETIMSGMGELHLDILVDRMKREFNVEANVGQPQVAYKETIFAEAQAEGKYIRQSGGRGQYGHVYLKVKPKERGEGYAFVNAIKGGVIPQEYIPAIDKGVKEAFDKGVVAGYPMIDIEVTLYDGSFHEVDSSEIAFKIAGSLAFQEAAKRGNAALLEPIMKLEIVVPEEFFGDTIGDLNRRRGTIDETLDRLNLKVIQGKVPLAEMFGYATSLRSLTQGRGTFTMEFDHYERVPNNIAKDIIEGKRK</sequence>
<keyword evidence="5 6" id="KW-0342">GTP-binding</keyword>
<reference evidence="10" key="1">
    <citation type="submission" date="2017-09" db="EMBL/GenBank/DDBJ databases">
        <title>Depth-based differentiation of microbial function through sediment-hosted aquifers and enrichment of novel symbionts in the deep terrestrial subsurface.</title>
        <authorList>
            <person name="Probst A.J."/>
            <person name="Ladd B."/>
            <person name="Jarett J.K."/>
            <person name="Geller-Mcgrath D.E."/>
            <person name="Sieber C.M.K."/>
            <person name="Emerson J.B."/>
            <person name="Anantharaman K."/>
            <person name="Thomas B.C."/>
            <person name="Malmstrom R."/>
            <person name="Stieglmeier M."/>
            <person name="Klingl A."/>
            <person name="Woyke T."/>
            <person name="Ryan C.M."/>
            <person name="Banfield J.F."/>
        </authorList>
    </citation>
    <scope>NUCLEOTIDE SEQUENCE [LARGE SCALE GENOMIC DNA]</scope>
</reference>
<feature type="binding site" evidence="6">
    <location>
        <begin position="91"/>
        <end position="95"/>
    </location>
    <ligand>
        <name>GTP</name>
        <dbReference type="ChEBI" id="CHEBI:37565"/>
    </ligand>
</feature>
<dbReference type="SUPFAM" id="SSF52540">
    <property type="entry name" value="P-loop containing nucleoside triphosphate hydrolases"/>
    <property type="match status" value="1"/>
</dbReference>
<evidence type="ECO:0000256" key="3">
    <source>
        <dbReference type="ARBA" id="ARBA00022768"/>
    </source>
</evidence>
<protein>
    <recommendedName>
        <fullName evidence="6 7">Elongation factor G</fullName>
        <shortName evidence="6">EF-G</shortName>
    </recommendedName>
</protein>
<name>A0A2M7DD79_9BACT</name>
<gene>
    <name evidence="6 9" type="primary">fusA</name>
    <name evidence="9" type="ORF">COS21_03355</name>
</gene>
<dbReference type="SMART" id="SM00838">
    <property type="entry name" value="EFG_C"/>
    <property type="match status" value="1"/>
</dbReference>
<keyword evidence="4 6" id="KW-0648">Protein biosynthesis</keyword>
<evidence type="ECO:0000313" key="9">
    <source>
        <dbReference type="EMBL" id="PIV46808.1"/>
    </source>
</evidence>
<dbReference type="CDD" id="cd01434">
    <property type="entry name" value="EFG_mtEFG1_IV"/>
    <property type="match status" value="1"/>
</dbReference>
<dbReference type="SUPFAM" id="SSF54980">
    <property type="entry name" value="EF-G C-terminal domain-like"/>
    <property type="match status" value="2"/>
</dbReference>
<dbReference type="InterPro" id="IPR005517">
    <property type="entry name" value="Transl_elong_EFG/EF2_IV"/>
</dbReference>
<comment type="function">
    <text evidence="6">Catalyzes the GTP-dependent ribosomal translocation step during translation elongation. During this step, the ribosome changes from the pre-translocational (PRE) to the post-translocational (POST) state as the newly formed A-site-bound peptidyl-tRNA and P-site-bound deacylated tRNA move to the P and E sites, respectively. Catalyzes the coordinated movement of the two tRNA molecules, the mRNA and conformational changes in the ribosome.</text>
</comment>
<dbReference type="Gene3D" id="3.40.50.300">
    <property type="entry name" value="P-loop containing nucleotide triphosphate hydrolases"/>
    <property type="match status" value="1"/>
</dbReference>
<dbReference type="PROSITE" id="PS00301">
    <property type="entry name" value="G_TR_1"/>
    <property type="match status" value="1"/>
</dbReference>
<comment type="similarity">
    <text evidence="1 6">Belongs to the TRAFAC class translation factor GTPase superfamily. Classic translation factor GTPase family. EF-G/EF-2 subfamily.</text>
</comment>
<dbReference type="SMART" id="SM00889">
    <property type="entry name" value="EFG_IV"/>
    <property type="match status" value="1"/>
</dbReference>
<dbReference type="Gene3D" id="3.30.70.240">
    <property type="match status" value="1"/>
</dbReference>
<dbReference type="InterPro" id="IPR035647">
    <property type="entry name" value="EFG_III/V"/>
</dbReference>
<dbReference type="FunFam" id="3.40.50.300:FF:000029">
    <property type="entry name" value="Elongation factor G"/>
    <property type="match status" value="1"/>
</dbReference>
<dbReference type="PANTHER" id="PTHR43261">
    <property type="entry name" value="TRANSLATION ELONGATION FACTOR G-RELATED"/>
    <property type="match status" value="1"/>
</dbReference>
<dbReference type="InterPro" id="IPR041095">
    <property type="entry name" value="EFG_II"/>
</dbReference>
<dbReference type="InterPro" id="IPR014721">
    <property type="entry name" value="Ribsml_uS5_D2-typ_fold_subgr"/>
</dbReference>
<evidence type="ECO:0000256" key="5">
    <source>
        <dbReference type="ARBA" id="ARBA00023134"/>
    </source>
</evidence>
<evidence type="ECO:0000256" key="1">
    <source>
        <dbReference type="ARBA" id="ARBA00005870"/>
    </source>
</evidence>
<evidence type="ECO:0000259" key="8">
    <source>
        <dbReference type="PROSITE" id="PS51722"/>
    </source>
</evidence>
<dbReference type="Gene3D" id="3.30.70.870">
    <property type="entry name" value="Elongation Factor G (Translational Gtpase), domain 3"/>
    <property type="match status" value="1"/>
</dbReference>
<evidence type="ECO:0000256" key="2">
    <source>
        <dbReference type="ARBA" id="ARBA00022741"/>
    </source>
</evidence>
<dbReference type="Gene3D" id="2.40.30.10">
    <property type="entry name" value="Translation factors"/>
    <property type="match status" value="1"/>
</dbReference>
<dbReference type="CDD" id="cd16262">
    <property type="entry name" value="EFG_III"/>
    <property type="match status" value="1"/>
</dbReference>
<dbReference type="GO" id="GO:0005525">
    <property type="term" value="F:GTP binding"/>
    <property type="evidence" value="ECO:0007669"/>
    <property type="project" value="UniProtKB-UniRule"/>
</dbReference>
<dbReference type="InterPro" id="IPR009022">
    <property type="entry name" value="EFG_III"/>
</dbReference>
<dbReference type="CDD" id="cd04088">
    <property type="entry name" value="EFG_mtEFG_II"/>
    <property type="match status" value="1"/>
</dbReference>
<keyword evidence="6" id="KW-0963">Cytoplasm</keyword>
<dbReference type="Pfam" id="PF14492">
    <property type="entry name" value="EFG_III"/>
    <property type="match status" value="1"/>
</dbReference>
<dbReference type="Gene3D" id="3.30.230.10">
    <property type="match status" value="1"/>
</dbReference>
<dbReference type="FunFam" id="2.40.30.10:FF:000006">
    <property type="entry name" value="Elongation factor G"/>
    <property type="match status" value="1"/>
</dbReference>
<dbReference type="InterPro" id="IPR009000">
    <property type="entry name" value="Transl_B-barrel_sf"/>
</dbReference>
<dbReference type="InterPro" id="IPR000795">
    <property type="entry name" value="T_Tr_GTP-bd_dom"/>
</dbReference>
<dbReference type="Pfam" id="PF22042">
    <property type="entry name" value="EF-G_D2"/>
    <property type="match status" value="1"/>
</dbReference>
<dbReference type="InterPro" id="IPR020568">
    <property type="entry name" value="Ribosomal_Su5_D2-typ_SF"/>
</dbReference>